<dbReference type="AlphaFoldDB" id="A0A0W8G5A7"/>
<proteinExistence type="predicted"/>
<gene>
    <name evidence="1" type="ORF">ASZ90_001826</name>
</gene>
<evidence type="ECO:0000313" key="1">
    <source>
        <dbReference type="EMBL" id="KUG28314.1"/>
    </source>
</evidence>
<sequence length="110" mass="12002">MRPGVDYRIYGRIRGLLQDAAARLAAEAPFDVVRAGADGLEIEHEGRYVDVEEFLARAVMLLGEGGDGDVDVIDNEAWTITRYALRPGAFEAVSHGLDDVLDHTKGEGNF</sequence>
<name>A0A0W8G5A7_9ZZZZ</name>
<organism evidence="1">
    <name type="scientific">hydrocarbon metagenome</name>
    <dbReference type="NCBI Taxonomy" id="938273"/>
    <lineage>
        <taxon>unclassified sequences</taxon>
        <taxon>metagenomes</taxon>
        <taxon>ecological metagenomes</taxon>
    </lineage>
</organism>
<accession>A0A0W8G5A7</accession>
<comment type="caution">
    <text evidence="1">The sequence shown here is derived from an EMBL/GenBank/DDBJ whole genome shotgun (WGS) entry which is preliminary data.</text>
</comment>
<dbReference type="EMBL" id="LNQE01000234">
    <property type="protein sequence ID" value="KUG28314.1"/>
    <property type="molecule type" value="Genomic_DNA"/>
</dbReference>
<protein>
    <submittedName>
        <fullName evidence="1">Uncharacterized protein</fullName>
    </submittedName>
</protein>
<reference evidence="1" key="1">
    <citation type="journal article" date="2015" name="Proc. Natl. Acad. Sci. U.S.A.">
        <title>Networks of energetic and metabolic interactions define dynamics in microbial communities.</title>
        <authorList>
            <person name="Embree M."/>
            <person name="Liu J.K."/>
            <person name="Al-Bassam M.M."/>
            <person name="Zengler K."/>
        </authorList>
    </citation>
    <scope>NUCLEOTIDE SEQUENCE</scope>
</reference>